<gene>
    <name evidence="1" type="ORF">L6452_18649</name>
</gene>
<keyword evidence="2" id="KW-1185">Reference proteome</keyword>
<dbReference type="EMBL" id="CM042051">
    <property type="protein sequence ID" value="KAI3729976.1"/>
    <property type="molecule type" value="Genomic_DNA"/>
</dbReference>
<evidence type="ECO:0000313" key="2">
    <source>
        <dbReference type="Proteomes" id="UP001055879"/>
    </source>
</evidence>
<dbReference type="Proteomes" id="UP001055879">
    <property type="component" value="Linkage Group LG05"/>
</dbReference>
<accession>A0ACB9C6N1</accession>
<proteinExistence type="predicted"/>
<evidence type="ECO:0000313" key="1">
    <source>
        <dbReference type="EMBL" id="KAI3729976.1"/>
    </source>
</evidence>
<name>A0ACB9C6N1_ARCLA</name>
<protein>
    <submittedName>
        <fullName evidence="1">Uncharacterized protein</fullName>
    </submittedName>
</protein>
<sequence>MAANAKTIGEPVRPLANFPPSAWGDLFQSFSLDNSKLEGYAKAMEEPKEELRRLIIDPAMDTNTKLSLIYSVHRLGLTYLFLQEVEAQLDKLFKDLNLQDYDKADLYTISVNFQVFRHHGYKLSCGT</sequence>
<reference evidence="2" key="1">
    <citation type="journal article" date="2022" name="Mol. Ecol. Resour.">
        <title>The genomes of chicory, endive, great burdock and yacon provide insights into Asteraceae palaeo-polyploidization history and plant inulin production.</title>
        <authorList>
            <person name="Fan W."/>
            <person name="Wang S."/>
            <person name="Wang H."/>
            <person name="Wang A."/>
            <person name="Jiang F."/>
            <person name="Liu H."/>
            <person name="Zhao H."/>
            <person name="Xu D."/>
            <person name="Zhang Y."/>
        </authorList>
    </citation>
    <scope>NUCLEOTIDE SEQUENCE [LARGE SCALE GENOMIC DNA]</scope>
    <source>
        <strain evidence="2">cv. Niubang</strain>
    </source>
</reference>
<reference evidence="1 2" key="2">
    <citation type="journal article" date="2022" name="Mol. Ecol. Resour.">
        <title>The genomes of chicory, endive, great burdock and yacon provide insights into Asteraceae paleo-polyploidization history and plant inulin production.</title>
        <authorList>
            <person name="Fan W."/>
            <person name="Wang S."/>
            <person name="Wang H."/>
            <person name="Wang A."/>
            <person name="Jiang F."/>
            <person name="Liu H."/>
            <person name="Zhao H."/>
            <person name="Xu D."/>
            <person name="Zhang Y."/>
        </authorList>
    </citation>
    <scope>NUCLEOTIDE SEQUENCE [LARGE SCALE GENOMIC DNA]</scope>
    <source>
        <strain evidence="2">cv. Niubang</strain>
    </source>
</reference>
<comment type="caution">
    <text evidence="1">The sequence shown here is derived from an EMBL/GenBank/DDBJ whole genome shotgun (WGS) entry which is preliminary data.</text>
</comment>
<organism evidence="1 2">
    <name type="scientific">Arctium lappa</name>
    <name type="common">Greater burdock</name>
    <name type="synonym">Lappa major</name>
    <dbReference type="NCBI Taxonomy" id="4217"/>
    <lineage>
        <taxon>Eukaryota</taxon>
        <taxon>Viridiplantae</taxon>
        <taxon>Streptophyta</taxon>
        <taxon>Embryophyta</taxon>
        <taxon>Tracheophyta</taxon>
        <taxon>Spermatophyta</taxon>
        <taxon>Magnoliopsida</taxon>
        <taxon>eudicotyledons</taxon>
        <taxon>Gunneridae</taxon>
        <taxon>Pentapetalae</taxon>
        <taxon>asterids</taxon>
        <taxon>campanulids</taxon>
        <taxon>Asterales</taxon>
        <taxon>Asteraceae</taxon>
        <taxon>Carduoideae</taxon>
        <taxon>Cardueae</taxon>
        <taxon>Arctiinae</taxon>
        <taxon>Arctium</taxon>
    </lineage>
</organism>